<dbReference type="PROSITE" id="PS50928">
    <property type="entry name" value="ABC_TM1"/>
    <property type="match status" value="1"/>
</dbReference>
<evidence type="ECO:0000259" key="8">
    <source>
        <dbReference type="PROSITE" id="PS50928"/>
    </source>
</evidence>
<evidence type="ECO:0000256" key="2">
    <source>
        <dbReference type="ARBA" id="ARBA00022448"/>
    </source>
</evidence>
<evidence type="ECO:0000313" key="10">
    <source>
        <dbReference type="Proteomes" id="UP000618733"/>
    </source>
</evidence>
<keyword evidence="6 7" id="KW-0472">Membrane</keyword>
<dbReference type="EMBL" id="JAEHOI010000007">
    <property type="protein sequence ID" value="MBK0422186.1"/>
    <property type="molecule type" value="Genomic_DNA"/>
</dbReference>
<keyword evidence="3" id="KW-1003">Cell membrane</keyword>
<evidence type="ECO:0000256" key="1">
    <source>
        <dbReference type="ARBA" id="ARBA00004651"/>
    </source>
</evidence>
<reference evidence="9" key="1">
    <citation type="submission" date="2020-12" db="EMBL/GenBank/DDBJ databases">
        <title>Leucobacter sp. CAS2, isolated from Chromium sludge.</title>
        <authorList>
            <person name="Xu Z."/>
        </authorList>
    </citation>
    <scope>NUCLEOTIDE SEQUENCE</scope>
    <source>
        <strain evidence="9">CSA2</strain>
    </source>
</reference>
<dbReference type="PANTHER" id="PTHR43386:SF6">
    <property type="entry name" value="ABC TRANSPORTER PERMEASE PROTEIN"/>
    <property type="match status" value="1"/>
</dbReference>
<dbReference type="RefSeq" id="WP_200132385.1">
    <property type="nucleotide sequence ID" value="NZ_JAEHOI010000007.1"/>
</dbReference>
<dbReference type="Pfam" id="PF12911">
    <property type="entry name" value="OppC_N"/>
    <property type="match status" value="1"/>
</dbReference>
<dbReference type="InterPro" id="IPR050366">
    <property type="entry name" value="BP-dependent_transpt_permease"/>
</dbReference>
<dbReference type="PANTHER" id="PTHR43386">
    <property type="entry name" value="OLIGOPEPTIDE TRANSPORT SYSTEM PERMEASE PROTEIN APPC"/>
    <property type="match status" value="1"/>
</dbReference>
<organism evidence="9 10">
    <name type="scientific">Leucobacter edaphi</name>
    <dbReference type="NCBI Taxonomy" id="2796472"/>
    <lineage>
        <taxon>Bacteria</taxon>
        <taxon>Bacillati</taxon>
        <taxon>Actinomycetota</taxon>
        <taxon>Actinomycetes</taxon>
        <taxon>Micrococcales</taxon>
        <taxon>Microbacteriaceae</taxon>
        <taxon>Leucobacter</taxon>
    </lineage>
</organism>
<evidence type="ECO:0000313" key="9">
    <source>
        <dbReference type="EMBL" id="MBK0422186.1"/>
    </source>
</evidence>
<dbReference type="AlphaFoldDB" id="A0A934QCL7"/>
<evidence type="ECO:0000256" key="6">
    <source>
        <dbReference type="ARBA" id="ARBA00023136"/>
    </source>
</evidence>
<dbReference type="Proteomes" id="UP000618733">
    <property type="component" value="Unassembled WGS sequence"/>
</dbReference>
<dbReference type="Pfam" id="PF00528">
    <property type="entry name" value="BPD_transp_1"/>
    <property type="match status" value="1"/>
</dbReference>
<sequence length="333" mass="35866">MNEKPPTTQGSPVPSTTVLSMQPQQQRNSLWHRMLNNTGLMAGILVILLIFLVSYVLPPLLHLDPYKVDPLNRLKPPSPEHIFGMDNYGRDLFARIISGASTSLLVGFVVAVVSGVLGTIIGIAAVFNRVLDAILMRICDGLMAIPAILLAVALAAALGPSVTNLIVALSIVYTPGIARLVRARALAVMSETFVTASTMQGGSALHIMWRHILPNTMSVLVVQATFTFAESVITEAAMSFLGAGVPAPHASWGNILYDGKAVIMQAPQMIVITSAFLIITVLALNLIGDGLRDLVDQRSRSLTGRPGIFSRVFAIVTPGRYRPELRAQKEERQ</sequence>
<keyword evidence="10" id="KW-1185">Reference proteome</keyword>
<dbReference type="InterPro" id="IPR035906">
    <property type="entry name" value="MetI-like_sf"/>
</dbReference>
<dbReference type="SUPFAM" id="SSF161098">
    <property type="entry name" value="MetI-like"/>
    <property type="match status" value="1"/>
</dbReference>
<dbReference type="Gene3D" id="1.10.3720.10">
    <property type="entry name" value="MetI-like"/>
    <property type="match status" value="1"/>
</dbReference>
<evidence type="ECO:0000256" key="7">
    <source>
        <dbReference type="RuleBase" id="RU363032"/>
    </source>
</evidence>
<accession>A0A934QCL7</accession>
<comment type="similarity">
    <text evidence="7">Belongs to the binding-protein-dependent transport system permease family.</text>
</comment>
<keyword evidence="2 7" id="KW-0813">Transport</keyword>
<feature type="transmembrane region" description="Helical" evidence="7">
    <location>
        <begin position="162"/>
        <end position="181"/>
    </location>
</feature>
<feature type="domain" description="ABC transmembrane type-1" evidence="8">
    <location>
        <begin position="100"/>
        <end position="288"/>
    </location>
</feature>
<keyword evidence="5 7" id="KW-1133">Transmembrane helix</keyword>
<evidence type="ECO:0000256" key="4">
    <source>
        <dbReference type="ARBA" id="ARBA00022692"/>
    </source>
</evidence>
<dbReference type="GO" id="GO:0005886">
    <property type="term" value="C:plasma membrane"/>
    <property type="evidence" value="ECO:0007669"/>
    <property type="project" value="UniProtKB-SubCell"/>
</dbReference>
<feature type="transmembrane region" description="Helical" evidence="7">
    <location>
        <begin position="134"/>
        <end position="156"/>
    </location>
</feature>
<evidence type="ECO:0000256" key="3">
    <source>
        <dbReference type="ARBA" id="ARBA00022475"/>
    </source>
</evidence>
<evidence type="ECO:0000256" key="5">
    <source>
        <dbReference type="ARBA" id="ARBA00022989"/>
    </source>
</evidence>
<feature type="transmembrane region" description="Helical" evidence="7">
    <location>
        <begin position="104"/>
        <end position="127"/>
    </location>
</feature>
<gene>
    <name evidence="9" type="ORF">JD292_08870</name>
</gene>
<dbReference type="InterPro" id="IPR000515">
    <property type="entry name" value="MetI-like"/>
</dbReference>
<feature type="transmembrane region" description="Helical" evidence="7">
    <location>
        <begin position="269"/>
        <end position="288"/>
    </location>
</feature>
<dbReference type="InterPro" id="IPR025966">
    <property type="entry name" value="OppC_N"/>
</dbReference>
<proteinExistence type="inferred from homology"/>
<protein>
    <submittedName>
        <fullName evidence="9">ABC transporter permease</fullName>
    </submittedName>
</protein>
<comment type="caution">
    <text evidence="9">The sequence shown here is derived from an EMBL/GenBank/DDBJ whole genome shotgun (WGS) entry which is preliminary data.</text>
</comment>
<dbReference type="CDD" id="cd06261">
    <property type="entry name" value="TM_PBP2"/>
    <property type="match status" value="1"/>
</dbReference>
<comment type="subcellular location">
    <subcellularLocation>
        <location evidence="1 7">Cell membrane</location>
        <topology evidence="1 7">Multi-pass membrane protein</topology>
    </subcellularLocation>
</comment>
<name>A0A934QCL7_9MICO</name>
<keyword evidence="4 7" id="KW-0812">Transmembrane</keyword>
<dbReference type="GO" id="GO:0055085">
    <property type="term" value="P:transmembrane transport"/>
    <property type="evidence" value="ECO:0007669"/>
    <property type="project" value="InterPro"/>
</dbReference>
<feature type="transmembrane region" description="Helical" evidence="7">
    <location>
        <begin position="34"/>
        <end position="57"/>
    </location>
</feature>